<keyword evidence="10" id="KW-0175">Coiled coil</keyword>
<dbReference type="PANTHER" id="PTHR24223:SF353">
    <property type="entry name" value="ABC TRANSPORTER ATP-BINDING PROTEIN_PERMEASE VMR1-RELATED"/>
    <property type="match status" value="1"/>
</dbReference>
<feature type="compositionally biased region" description="Polar residues" evidence="11">
    <location>
        <begin position="938"/>
        <end position="950"/>
    </location>
</feature>
<feature type="domain" description="ABC transmembrane type-1" evidence="14">
    <location>
        <begin position="1123"/>
        <end position="1366"/>
    </location>
</feature>
<feature type="transmembrane region" description="Helical" evidence="12">
    <location>
        <begin position="37"/>
        <end position="57"/>
    </location>
</feature>
<feature type="transmembrane region" description="Helical" evidence="12">
    <location>
        <begin position="326"/>
        <end position="347"/>
    </location>
</feature>
<dbReference type="SMART" id="SM00382">
    <property type="entry name" value="AAA"/>
    <property type="match status" value="2"/>
</dbReference>
<dbReference type="InterPro" id="IPR003439">
    <property type="entry name" value="ABC_transporter-like_ATP-bd"/>
</dbReference>
<evidence type="ECO:0000256" key="8">
    <source>
        <dbReference type="ARBA" id="ARBA00023136"/>
    </source>
</evidence>
<feature type="coiled-coil region" evidence="10">
    <location>
        <begin position="496"/>
        <end position="523"/>
    </location>
</feature>
<dbReference type="PROSITE" id="PS50893">
    <property type="entry name" value="ABC_TRANSPORTER_2"/>
    <property type="match status" value="2"/>
</dbReference>
<dbReference type="PANTHER" id="PTHR24223">
    <property type="entry name" value="ATP-BINDING CASSETTE SUB-FAMILY C"/>
    <property type="match status" value="1"/>
</dbReference>
<evidence type="ECO:0000256" key="2">
    <source>
        <dbReference type="ARBA" id="ARBA00022448"/>
    </source>
</evidence>
<feature type="region of interest" description="Disordered" evidence="11">
    <location>
        <begin position="932"/>
        <end position="972"/>
    </location>
</feature>
<dbReference type="FunFam" id="1.20.1560.10:FF:000006">
    <property type="entry name" value="ATP-binding cassette, sub-family C (CFTR/MRP), member 9"/>
    <property type="match status" value="1"/>
</dbReference>
<comment type="subcellular location">
    <subcellularLocation>
        <location evidence="1">Membrane</location>
        <topology evidence="1">Multi-pass membrane protein</topology>
    </subcellularLocation>
</comment>
<gene>
    <name evidence="15" type="ORF">BGZ65_001426</name>
</gene>
<feature type="transmembrane region" description="Helical" evidence="12">
    <location>
        <begin position="215"/>
        <end position="233"/>
    </location>
</feature>
<dbReference type="FunFam" id="3.40.50.300:FF:000565">
    <property type="entry name" value="ABC bile acid transporter"/>
    <property type="match status" value="1"/>
</dbReference>
<dbReference type="InterPro" id="IPR011527">
    <property type="entry name" value="ABC1_TM_dom"/>
</dbReference>
<evidence type="ECO:0008006" key="17">
    <source>
        <dbReference type="Google" id="ProtNLM"/>
    </source>
</evidence>
<feature type="transmembrane region" description="Helical" evidence="12">
    <location>
        <begin position="483"/>
        <end position="501"/>
    </location>
</feature>
<dbReference type="InterPro" id="IPR017871">
    <property type="entry name" value="ABC_transporter-like_CS"/>
</dbReference>
<feature type="transmembrane region" description="Helical" evidence="12">
    <location>
        <begin position="1127"/>
        <end position="1149"/>
    </location>
</feature>
<evidence type="ECO:0000259" key="13">
    <source>
        <dbReference type="PROSITE" id="PS50893"/>
    </source>
</evidence>
<evidence type="ECO:0000256" key="9">
    <source>
        <dbReference type="ARBA" id="ARBA00023180"/>
    </source>
</evidence>
<feature type="transmembrane region" description="Helical" evidence="12">
    <location>
        <begin position="561"/>
        <end position="584"/>
    </location>
</feature>
<evidence type="ECO:0000256" key="11">
    <source>
        <dbReference type="SAM" id="MobiDB-lite"/>
    </source>
</evidence>
<keyword evidence="7 12" id="KW-1133">Transmembrane helix</keyword>
<feature type="domain" description="ABC transmembrane type-1" evidence="14">
    <location>
        <begin position="330"/>
        <end position="623"/>
    </location>
</feature>
<feature type="transmembrane region" description="Helical" evidence="12">
    <location>
        <begin position="367"/>
        <end position="388"/>
    </location>
</feature>
<feature type="transmembrane region" description="Helical" evidence="12">
    <location>
        <begin position="1004"/>
        <end position="1023"/>
    </location>
</feature>
<evidence type="ECO:0000256" key="3">
    <source>
        <dbReference type="ARBA" id="ARBA00022692"/>
    </source>
</evidence>
<dbReference type="Proteomes" id="UP000749646">
    <property type="component" value="Unassembled WGS sequence"/>
</dbReference>
<dbReference type="OrthoDB" id="6500128at2759"/>
<evidence type="ECO:0000256" key="4">
    <source>
        <dbReference type="ARBA" id="ARBA00022737"/>
    </source>
</evidence>
<protein>
    <recommendedName>
        <fullName evidence="17">ATP-dependent bile acid permease</fullName>
    </recommendedName>
</protein>
<sequence length="1666" mass="186120">MPFTPGSIARLCGNDPIDPPWIDNDFSACFRESVLDAGIPLLYGMVSALAIIGGIAYKQFRKNHTGDHSGYLPISAQYDALAEPETDMDDQENQDQDLLGSSGSTVHLGHVASGRHISVRDAIKTLATLVSLAASIVWMISRSHEDKDTYLYLSPLVSTCVWAYISTLTIFHLLRPLNPLVSLTPYFSAFFVLNLPIALFRLRTQVIHRSSQLELVLASIYFADGVLLALLAFTSSKSTRILAAKPGERVPCPEAHASVSALALFSWADSLIALGYKRTLNQEDIWDFQLSDYSSAVIHHFRQSILATRKNHTFIIRLVINFRKRITVQVVWAIIWALLMFVGPYALERILHFIKNKKTVSVEWGYVYVFGMFFGMLLGTVAQSQTLWHGRRISMQLRSIVVGEVFAKALRRKDRAGQTQKGTEKDSDEENEMFTHGAINNMISNDTSEISNASAYLQDVYILPLQITLAIVFLYRILGWPALAGVVTMVCFIPFNLFLTNKVEKIQDELMKATDKRAELMNELLQAIRIIKFFSWERNFYSKVDKARELELYKLRLRFSWWVLGTALWIGSPAIVTIATFFVYTKMAGNVLTAEVAFPSLALFNVLRGPMDAFPEMLSQCLRAKVSAARVDRFLDEEEVLVYANANAKPRKNLPTDPIIGFKKATFSYAGKTEQDAANATHEAGETVGGHHFELKDLNLQFPVGELSVITGPTGSGKTSLLLSLLGEINPVKGQAFLPRRDSHDINPVTGLTNGIAYVAQQAWLQNDTARNNILFGLPFEQHRYDQVIEMCALRRDFEILEHGDETEIGERGITLSGGQKQRIALARAIYSRAGHILLDDCLSAVDAHTAKWLFAKCLMGPLMQGRTRILVTHAVSLTLRGAAHVVVLKDGTVVANGTPNQVLESGVLGDEIANEDQTIDEDHTDDHTIEEVEDENGTSTPVASSSVTLSAAGKKRISNGDDSSTDSTVPVKEKKRLMEDEGKVDGSLSWEIYKLYFGSMGGIPYWIFVLASFLLMQIFQVASDTWLRFWAAAGDKHDGKAAYSSSIPYFASSTSNASGLLMSLACQYRVDHTYFGGNPYRNCRQEIFDERQPMSPLSALSYEPETPTEFSTLDDEPRGEHDDLNYYLGIYALLSVLFIIVIMCRQLIQYKGSLTASRSIHRRLLSQILNSPVRFFDTTPLGRIMNRFTKDIETVDQEVAPIASGFLFDLLGTITVVLVITYVTPQFLLPAFLISILFVIMATLYLRSSRELKRIESITKSPIFSHFGESLSGVATIRAYGQEKRFQHENLELLDDHNRPFFYLWVCNRWLSIRVDVLSALVSFFAGLLIVVNRDTLDAGAAGISLSYSLTFTDHVLWIVRLYSNNEMNMNSVERVREYMDLPQEPPAIIEGSRPPPGWPSQGEIKVENLVMQYSPDDPAVIRDISFHITPREKIGIVGRTGAGKSTLAVAFFRFMEMTSGKITVDGVDISKLGVHDLRSSLTIIPQDPVLFIGTIRTNLDPFNEHDDAALWATLKRVHLISSDGTESNAFGNLDSEVQENGNNFSQGQRQLIGLARALLKQSKVIILDEATASVDHETDARIQATIREEFKDSTLLTIAHRLRTIIDFDKILVMDHGKVVQFDTPWNLIREEGIFRGMCQRSGEFDILAEMATAAERKVNSGRS</sequence>
<dbReference type="InterPro" id="IPR027417">
    <property type="entry name" value="P-loop_NTPase"/>
</dbReference>
<evidence type="ECO:0000259" key="14">
    <source>
        <dbReference type="PROSITE" id="PS50929"/>
    </source>
</evidence>
<dbReference type="EMBL" id="JAAAHW010009362">
    <property type="protein sequence ID" value="KAF9942386.1"/>
    <property type="molecule type" value="Genomic_DNA"/>
</dbReference>
<evidence type="ECO:0000256" key="6">
    <source>
        <dbReference type="ARBA" id="ARBA00022840"/>
    </source>
</evidence>
<evidence type="ECO:0000313" key="16">
    <source>
        <dbReference type="Proteomes" id="UP000749646"/>
    </source>
</evidence>
<dbReference type="GO" id="GO:0005524">
    <property type="term" value="F:ATP binding"/>
    <property type="evidence" value="ECO:0007669"/>
    <property type="project" value="UniProtKB-KW"/>
</dbReference>
<proteinExistence type="predicted"/>
<dbReference type="Gene3D" id="1.20.1560.10">
    <property type="entry name" value="ABC transporter type 1, transmembrane domain"/>
    <property type="match status" value="2"/>
</dbReference>
<evidence type="ECO:0000256" key="7">
    <source>
        <dbReference type="ARBA" id="ARBA00022989"/>
    </source>
</evidence>
<evidence type="ECO:0000313" key="15">
    <source>
        <dbReference type="EMBL" id="KAF9942386.1"/>
    </source>
</evidence>
<dbReference type="InterPro" id="IPR036640">
    <property type="entry name" value="ABC1_TM_sf"/>
</dbReference>
<feature type="domain" description="ABC transporter" evidence="13">
    <location>
        <begin position="672"/>
        <end position="916"/>
    </location>
</feature>
<feature type="transmembrane region" description="Helical" evidence="12">
    <location>
        <begin position="152"/>
        <end position="174"/>
    </location>
</feature>
<keyword evidence="16" id="KW-1185">Reference proteome</keyword>
<dbReference type="SUPFAM" id="SSF52540">
    <property type="entry name" value="P-loop containing nucleoside triphosphate hydrolases"/>
    <property type="match status" value="2"/>
</dbReference>
<keyword evidence="3 12" id="KW-0812">Transmembrane</keyword>
<accession>A0A9P6LU89</accession>
<feature type="domain" description="ABC transporter" evidence="13">
    <location>
        <begin position="1406"/>
        <end position="1643"/>
    </location>
</feature>
<dbReference type="CDD" id="cd03244">
    <property type="entry name" value="ABCC_MRP_domain2"/>
    <property type="match status" value="1"/>
</dbReference>
<dbReference type="Pfam" id="PF00664">
    <property type="entry name" value="ABC_membrane"/>
    <property type="match status" value="2"/>
</dbReference>
<dbReference type="GO" id="GO:0140359">
    <property type="term" value="F:ABC-type transporter activity"/>
    <property type="evidence" value="ECO:0007669"/>
    <property type="project" value="InterPro"/>
</dbReference>
<comment type="caution">
    <text evidence="15">The sequence shown here is derived from an EMBL/GenBank/DDBJ whole genome shotgun (WGS) entry which is preliminary data.</text>
</comment>
<dbReference type="CDD" id="cd18604">
    <property type="entry name" value="ABC_6TM_VMR1_D2_like"/>
    <property type="match status" value="1"/>
</dbReference>
<feature type="transmembrane region" description="Helical" evidence="12">
    <location>
        <begin position="1228"/>
        <end position="1247"/>
    </location>
</feature>
<dbReference type="Gene3D" id="3.40.50.300">
    <property type="entry name" value="P-loop containing nucleotide triphosphate hydrolases"/>
    <property type="match status" value="2"/>
</dbReference>
<dbReference type="GO" id="GO:0016887">
    <property type="term" value="F:ATP hydrolysis activity"/>
    <property type="evidence" value="ECO:0007669"/>
    <property type="project" value="InterPro"/>
</dbReference>
<dbReference type="GO" id="GO:0000329">
    <property type="term" value="C:fungal-type vacuole membrane"/>
    <property type="evidence" value="ECO:0007669"/>
    <property type="project" value="TreeGrafter"/>
</dbReference>
<keyword evidence="9" id="KW-0325">Glycoprotein</keyword>
<dbReference type="CDD" id="cd03250">
    <property type="entry name" value="ABCC_MRP_domain1"/>
    <property type="match status" value="1"/>
</dbReference>
<dbReference type="CDD" id="cd18596">
    <property type="entry name" value="ABC_6TM_VMR1_D1_like"/>
    <property type="match status" value="1"/>
</dbReference>
<evidence type="ECO:0000256" key="10">
    <source>
        <dbReference type="SAM" id="Coils"/>
    </source>
</evidence>
<evidence type="ECO:0000256" key="1">
    <source>
        <dbReference type="ARBA" id="ARBA00004141"/>
    </source>
</evidence>
<keyword evidence="2" id="KW-0813">Transport</keyword>
<dbReference type="FunFam" id="3.40.50.300:FF:000825">
    <property type="entry name" value="ABC bile acid transporter"/>
    <property type="match status" value="1"/>
</dbReference>
<keyword evidence="6" id="KW-0067">ATP-binding</keyword>
<evidence type="ECO:0000256" key="12">
    <source>
        <dbReference type="SAM" id="Phobius"/>
    </source>
</evidence>
<dbReference type="InterPro" id="IPR003593">
    <property type="entry name" value="AAA+_ATPase"/>
</dbReference>
<dbReference type="SUPFAM" id="SSF90123">
    <property type="entry name" value="ABC transporter transmembrane region"/>
    <property type="match status" value="2"/>
</dbReference>
<feature type="transmembrane region" description="Helical" evidence="12">
    <location>
        <begin position="1200"/>
        <end position="1222"/>
    </location>
</feature>
<keyword evidence="8 12" id="KW-0472">Membrane</keyword>
<dbReference type="PROSITE" id="PS50929">
    <property type="entry name" value="ABC_TM1F"/>
    <property type="match status" value="2"/>
</dbReference>
<organism evidence="15 16">
    <name type="scientific">Modicella reniformis</name>
    <dbReference type="NCBI Taxonomy" id="1440133"/>
    <lineage>
        <taxon>Eukaryota</taxon>
        <taxon>Fungi</taxon>
        <taxon>Fungi incertae sedis</taxon>
        <taxon>Mucoromycota</taxon>
        <taxon>Mortierellomycotina</taxon>
        <taxon>Mortierellomycetes</taxon>
        <taxon>Mortierellales</taxon>
        <taxon>Mortierellaceae</taxon>
        <taxon>Modicella</taxon>
    </lineage>
</organism>
<keyword evidence="5" id="KW-0547">Nucleotide-binding</keyword>
<name>A0A9P6LU89_9FUNG</name>
<evidence type="ECO:0000256" key="5">
    <source>
        <dbReference type="ARBA" id="ARBA00022741"/>
    </source>
</evidence>
<feature type="transmembrane region" description="Helical" evidence="12">
    <location>
        <begin position="186"/>
        <end position="203"/>
    </location>
</feature>
<dbReference type="InterPro" id="IPR050173">
    <property type="entry name" value="ABC_transporter_C-like"/>
</dbReference>
<dbReference type="PROSITE" id="PS00211">
    <property type="entry name" value="ABC_TRANSPORTER_1"/>
    <property type="match status" value="2"/>
</dbReference>
<dbReference type="Pfam" id="PF00005">
    <property type="entry name" value="ABC_tran"/>
    <property type="match status" value="2"/>
</dbReference>
<reference evidence="15" key="1">
    <citation type="journal article" date="2020" name="Fungal Divers.">
        <title>Resolving the Mortierellaceae phylogeny through synthesis of multi-gene phylogenetics and phylogenomics.</title>
        <authorList>
            <person name="Vandepol N."/>
            <person name="Liber J."/>
            <person name="Desiro A."/>
            <person name="Na H."/>
            <person name="Kennedy M."/>
            <person name="Barry K."/>
            <person name="Grigoriev I.V."/>
            <person name="Miller A.N."/>
            <person name="O'Donnell K."/>
            <person name="Stajich J.E."/>
            <person name="Bonito G."/>
        </authorList>
    </citation>
    <scope>NUCLEOTIDE SEQUENCE</scope>
    <source>
        <strain evidence="15">MES-2147</strain>
    </source>
</reference>
<keyword evidence="4" id="KW-0677">Repeat</keyword>